<evidence type="ECO:0000256" key="2">
    <source>
        <dbReference type="ARBA" id="ARBA00004613"/>
    </source>
</evidence>
<feature type="domain" description="Rhamnogalacturonan lyase" evidence="14">
    <location>
        <begin position="333"/>
        <end position="498"/>
    </location>
</feature>
<dbReference type="InterPro" id="IPR008979">
    <property type="entry name" value="Galactose-bd-like_sf"/>
</dbReference>
<dbReference type="CDD" id="cd10317">
    <property type="entry name" value="RGL4_C"/>
    <property type="match status" value="1"/>
</dbReference>
<evidence type="ECO:0000259" key="14">
    <source>
        <dbReference type="Pfam" id="PF14683"/>
    </source>
</evidence>
<organism evidence="16 17">
    <name type="scientific">Morchella conica CCBAS932</name>
    <dbReference type="NCBI Taxonomy" id="1392247"/>
    <lineage>
        <taxon>Eukaryota</taxon>
        <taxon>Fungi</taxon>
        <taxon>Dikarya</taxon>
        <taxon>Ascomycota</taxon>
        <taxon>Pezizomycotina</taxon>
        <taxon>Pezizomycetes</taxon>
        <taxon>Pezizales</taxon>
        <taxon>Morchellaceae</taxon>
        <taxon>Morchella</taxon>
    </lineage>
</organism>
<dbReference type="InterPro" id="IPR014718">
    <property type="entry name" value="GH-type_carb-bd"/>
</dbReference>
<feature type="chain" id="PRO_5018199677" description="rhamnogalacturonan endolyase" evidence="12">
    <location>
        <begin position="20"/>
        <end position="499"/>
    </location>
</feature>
<dbReference type="SUPFAM" id="SSF49452">
    <property type="entry name" value="Starch-binding domain-like"/>
    <property type="match status" value="1"/>
</dbReference>
<evidence type="ECO:0000256" key="4">
    <source>
        <dbReference type="ARBA" id="ARBA00012437"/>
    </source>
</evidence>
<comment type="subcellular location">
    <subcellularLocation>
        <location evidence="2">Secreted</location>
    </subcellularLocation>
</comment>
<dbReference type="EC" id="4.2.2.23" evidence="4"/>
<dbReference type="InterPro" id="IPR029413">
    <property type="entry name" value="RG-lyase_II"/>
</dbReference>
<evidence type="ECO:0000259" key="15">
    <source>
        <dbReference type="Pfam" id="PF14686"/>
    </source>
</evidence>
<dbReference type="Gene3D" id="2.70.98.10">
    <property type="match status" value="2"/>
</dbReference>
<keyword evidence="11" id="KW-0624">Polysaccharide degradation</keyword>
<keyword evidence="5" id="KW-0964">Secreted</keyword>
<dbReference type="GO" id="GO:0071555">
    <property type="term" value="P:cell wall organization"/>
    <property type="evidence" value="ECO:0007669"/>
    <property type="project" value="UniProtKB-KW"/>
</dbReference>
<feature type="domain" description="Rhamnogalacturonase B N-terminal" evidence="13">
    <location>
        <begin position="100"/>
        <end position="245"/>
    </location>
</feature>
<dbReference type="PANTHER" id="PTHR36574">
    <property type="entry name" value="RHAMNOGALACTURONATE LYASE-RELATED"/>
    <property type="match status" value="1"/>
</dbReference>
<evidence type="ECO:0000256" key="6">
    <source>
        <dbReference type="ARBA" id="ARBA00022729"/>
    </source>
</evidence>
<evidence type="ECO:0000259" key="13">
    <source>
        <dbReference type="Pfam" id="PF09284"/>
    </source>
</evidence>
<dbReference type="InterPro" id="IPR016590">
    <property type="entry name" value="Rhamnogalacturonase_B"/>
</dbReference>
<evidence type="ECO:0000256" key="7">
    <source>
        <dbReference type="ARBA" id="ARBA00023157"/>
    </source>
</evidence>
<keyword evidence="17" id="KW-1185">Reference proteome</keyword>
<dbReference type="Gene3D" id="2.60.40.1120">
    <property type="entry name" value="Carboxypeptidase-like, regulatory domain"/>
    <property type="match status" value="1"/>
</dbReference>
<dbReference type="EMBL" id="ML119147">
    <property type="protein sequence ID" value="RPB09967.1"/>
    <property type="molecule type" value="Genomic_DNA"/>
</dbReference>
<dbReference type="GO" id="GO:0102210">
    <property type="term" value="F:rhamnogalacturonan endolyase activity"/>
    <property type="evidence" value="ECO:0007669"/>
    <property type="project" value="UniProtKB-EC"/>
</dbReference>
<dbReference type="InterPro" id="IPR015364">
    <property type="entry name" value="RhgB_N"/>
</dbReference>
<dbReference type="Pfam" id="PF09284">
    <property type="entry name" value="RhgB_N"/>
    <property type="match status" value="1"/>
</dbReference>
<evidence type="ECO:0000256" key="1">
    <source>
        <dbReference type="ARBA" id="ARBA00001324"/>
    </source>
</evidence>
<dbReference type="InterPro" id="IPR029411">
    <property type="entry name" value="RG-lyase_III"/>
</dbReference>
<accession>A0A3N4KHE8</accession>
<dbReference type="GO" id="GO:0005576">
    <property type="term" value="C:extracellular region"/>
    <property type="evidence" value="ECO:0007669"/>
    <property type="project" value="UniProtKB-SubCell"/>
</dbReference>
<evidence type="ECO:0000256" key="3">
    <source>
        <dbReference type="ARBA" id="ARBA00010418"/>
    </source>
</evidence>
<dbReference type="SUPFAM" id="SSF74650">
    <property type="entry name" value="Galactose mutarotase-like"/>
    <property type="match status" value="1"/>
</dbReference>
<dbReference type="Proteomes" id="UP000277580">
    <property type="component" value="Unassembled WGS sequence"/>
</dbReference>
<keyword evidence="6 12" id="KW-0732">Signal</keyword>
<evidence type="ECO:0000313" key="16">
    <source>
        <dbReference type="EMBL" id="RPB09967.1"/>
    </source>
</evidence>
<evidence type="ECO:0000256" key="12">
    <source>
        <dbReference type="SAM" id="SignalP"/>
    </source>
</evidence>
<proteinExistence type="inferred from homology"/>
<evidence type="ECO:0000256" key="11">
    <source>
        <dbReference type="ARBA" id="ARBA00023326"/>
    </source>
</evidence>
<dbReference type="PANTHER" id="PTHR36574:SF1">
    <property type="entry name" value="RHAMNOGALACTURONATE LYASE-RELATED"/>
    <property type="match status" value="1"/>
</dbReference>
<dbReference type="Pfam" id="PF14686">
    <property type="entry name" value="fn3_3"/>
    <property type="match status" value="1"/>
</dbReference>
<evidence type="ECO:0000256" key="9">
    <source>
        <dbReference type="ARBA" id="ARBA00023277"/>
    </source>
</evidence>
<dbReference type="GO" id="GO:0030246">
    <property type="term" value="F:carbohydrate binding"/>
    <property type="evidence" value="ECO:0007669"/>
    <property type="project" value="InterPro"/>
</dbReference>
<gene>
    <name evidence="16" type="ORF">P167DRAFT_491776</name>
</gene>
<keyword evidence="9" id="KW-0119">Carbohydrate metabolism</keyword>
<feature type="signal peptide" evidence="12">
    <location>
        <begin position="1"/>
        <end position="19"/>
    </location>
</feature>
<evidence type="ECO:0000256" key="10">
    <source>
        <dbReference type="ARBA" id="ARBA00023316"/>
    </source>
</evidence>
<comment type="catalytic activity">
    <reaction evidence="1">
        <text>Endotype eliminative cleavage of L-alpha-rhamnopyranosyl-(1-&gt;4)-alpha-D-galactopyranosyluronic acid bonds of rhamnogalacturonan I domains in ramified hairy regions of pectin leaving L-rhamnopyranose at the reducing end and 4-deoxy-4,5-unsaturated D-galactopyranosyluronic acid at the non-reducing end.</text>
        <dbReference type="EC" id="4.2.2.23"/>
    </reaction>
</comment>
<keyword evidence="8" id="KW-0456">Lyase</keyword>
<dbReference type="InParanoid" id="A0A3N4KHE8"/>
<feature type="domain" description="Rhamnogalacturonan lyase" evidence="15">
    <location>
        <begin position="251"/>
        <end position="320"/>
    </location>
</feature>
<reference evidence="16 17" key="1">
    <citation type="journal article" date="2018" name="Nat. Ecol. Evol.">
        <title>Pezizomycetes genomes reveal the molecular basis of ectomycorrhizal truffle lifestyle.</title>
        <authorList>
            <person name="Murat C."/>
            <person name="Payen T."/>
            <person name="Noel B."/>
            <person name="Kuo A."/>
            <person name="Morin E."/>
            <person name="Chen J."/>
            <person name="Kohler A."/>
            <person name="Krizsan K."/>
            <person name="Balestrini R."/>
            <person name="Da Silva C."/>
            <person name="Montanini B."/>
            <person name="Hainaut M."/>
            <person name="Levati E."/>
            <person name="Barry K.W."/>
            <person name="Belfiori B."/>
            <person name="Cichocki N."/>
            <person name="Clum A."/>
            <person name="Dockter R.B."/>
            <person name="Fauchery L."/>
            <person name="Guy J."/>
            <person name="Iotti M."/>
            <person name="Le Tacon F."/>
            <person name="Lindquist E.A."/>
            <person name="Lipzen A."/>
            <person name="Malagnac F."/>
            <person name="Mello A."/>
            <person name="Molinier V."/>
            <person name="Miyauchi S."/>
            <person name="Poulain J."/>
            <person name="Riccioni C."/>
            <person name="Rubini A."/>
            <person name="Sitrit Y."/>
            <person name="Splivallo R."/>
            <person name="Traeger S."/>
            <person name="Wang M."/>
            <person name="Zifcakova L."/>
            <person name="Wipf D."/>
            <person name="Zambonelli A."/>
            <person name="Paolocci F."/>
            <person name="Nowrousian M."/>
            <person name="Ottonello S."/>
            <person name="Baldrian P."/>
            <person name="Spatafora J.W."/>
            <person name="Henrissat B."/>
            <person name="Nagy L.G."/>
            <person name="Aury J.M."/>
            <person name="Wincker P."/>
            <person name="Grigoriev I.V."/>
            <person name="Bonfante P."/>
            <person name="Martin F.M."/>
        </authorList>
    </citation>
    <scope>NUCLEOTIDE SEQUENCE [LARGE SCALE GENOMIC DNA]</scope>
    <source>
        <strain evidence="16 17">CCBAS932</strain>
    </source>
</reference>
<dbReference type="FunFam" id="2.60.120.260:FF:000102">
    <property type="entry name" value="Rhamnogalacturonate lyase A"/>
    <property type="match status" value="1"/>
</dbReference>
<evidence type="ECO:0000313" key="17">
    <source>
        <dbReference type="Proteomes" id="UP000277580"/>
    </source>
</evidence>
<sequence>MLLKSLFGAAALFCTSALAAFGVTDSGTQLTVDTNGGLVFKVNKSTGDIISLVYNGVECQDSSKFSHISSGLGSSNVVATTSGSYIKITVTTDTLIQYYIAKLRFIARLKKSALPNGVTASDVEGGTVVEGSDVFLVDGQTRSKFYSSKRFIEDQVHCVTGSSVAACMVIPGYSYESASGGPFFRDIDNQGSAQQELYFYMNSGHVQTEAYRMGLHGPYGLVFTSGSTASSTLDFSFFSSLSITGFVPVSSRGYVSGTVSGVTSDGVVHWKNSAAQYWVSSTGSFTSPAMKPGTYDMILYSGEYQVASTTVTVTAGSTTSKSITATAGTASVVFRIGAVDGRPTGFKNAANQLVMHPSDSRMSSWSPVTFAWGTSSTADFPMAQIKTVNDPTTITVTLTAAQAAAARTLKIYTTLSFAGGRPSVVFNSYTAATPAAPTKIDSRGFTRGAYRGYGEVYSFPISTSNLIAGVNTIQISCASGSSGDTYLNPNFIYDSIELF</sequence>
<dbReference type="GO" id="GO:0045490">
    <property type="term" value="P:pectin catabolic process"/>
    <property type="evidence" value="ECO:0007669"/>
    <property type="project" value="TreeGrafter"/>
</dbReference>
<name>A0A3N4KHE8_9PEZI</name>
<dbReference type="CDD" id="cd10316">
    <property type="entry name" value="RGL4_M"/>
    <property type="match status" value="1"/>
</dbReference>
<keyword evidence="10" id="KW-0961">Cell wall biogenesis/degradation</keyword>
<dbReference type="InterPro" id="IPR013784">
    <property type="entry name" value="Carb-bd-like_fold"/>
</dbReference>
<dbReference type="CDD" id="cd10320">
    <property type="entry name" value="RGL4_N"/>
    <property type="match status" value="1"/>
</dbReference>
<dbReference type="OrthoDB" id="114708at2759"/>
<keyword evidence="7" id="KW-1015">Disulfide bond</keyword>
<evidence type="ECO:0000256" key="8">
    <source>
        <dbReference type="ARBA" id="ARBA00023239"/>
    </source>
</evidence>
<dbReference type="Gene3D" id="2.60.120.260">
    <property type="entry name" value="Galactose-binding domain-like"/>
    <property type="match status" value="1"/>
</dbReference>
<dbReference type="InterPro" id="IPR011013">
    <property type="entry name" value="Gal_mutarotase_sf_dom"/>
</dbReference>
<dbReference type="SUPFAM" id="SSF49785">
    <property type="entry name" value="Galactose-binding domain-like"/>
    <property type="match status" value="1"/>
</dbReference>
<dbReference type="STRING" id="1392247.A0A3N4KHE8"/>
<evidence type="ECO:0000256" key="5">
    <source>
        <dbReference type="ARBA" id="ARBA00022525"/>
    </source>
</evidence>
<dbReference type="AlphaFoldDB" id="A0A3N4KHE8"/>
<comment type="similarity">
    <text evidence="3">Belongs to the polysaccharide lyase 4 family.</text>
</comment>
<protein>
    <recommendedName>
        <fullName evidence="4">rhamnogalacturonan endolyase</fullName>
        <ecNumber evidence="4">4.2.2.23</ecNumber>
    </recommendedName>
</protein>
<dbReference type="Pfam" id="PF14683">
    <property type="entry name" value="CBM-like"/>
    <property type="match status" value="1"/>
</dbReference>